<evidence type="ECO:0000313" key="2">
    <source>
        <dbReference type="EMBL" id="CAA9487815.1"/>
    </source>
</evidence>
<name>A0A6J4S2T2_9ACTN</name>
<gene>
    <name evidence="2" type="ORF">AVDCRST_MAG38-2441</name>
</gene>
<dbReference type="AlphaFoldDB" id="A0A6J4S2T2"/>
<keyword evidence="1" id="KW-0812">Transmembrane</keyword>
<proteinExistence type="predicted"/>
<feature type="transmembrane region" description="Helical" evidence="1">
    <location>
        <begin position="12"/>
        <end position="32"/>
    </location>
</feature>
<reference evidence="2" key="1">
    <citation type="submission" date="2020-02" db="EMBL/GenBank/DDBJ databases">
        <authorList>
            <person name="Meier V. D."/>
        </authorList>
    </citation>
    <scope>NUCLEOTIDE SEQUENCE</scope>
    <source>
        <strain evidence="2">AVDCRST_MAG38</strain>
    </source>
</reference>
<dbReference type="Pfam" id="PF07098">
    <property type="entry name" value="DUF1360"/>
    <property type="match status" value="1"/>
</dbReference>
<protein>
    <recommendedName>
        <fullName evidence="3">Integral membrane protein</fullName>
    </recommendedName>
</protein>
<evidence type="ECO:0008006" key="3">
    <source>
        <dbReference type="Google" id="ProtNLM"/>
    </source>
</evidence>
<sequence length="158" mass="16951">MEPVSRTPTAPADYALLSGTFASLLALTAVAARNRRPIPASEYVPLATATFALSKLLVHEKVESWVREPFVEETEDGRRPKGRGLRYAVGELLTCTRCSGAWSALGLVALRTHSPELAKTVTTVLTVSAGNDFLHSGFTWLASRTNIETARADAAQPG</sequence>
<dbReference type="InterPro" id="IPR010773">
    <property type="entry name" value="Mycophage_PG1_Gp7"/>
</dbReference>
<evidence type="ECO:0000256" key="1">
    <source>
        <dbReference type="SAM" id="Phobius"/>
    </source>
</evidence>
<dbReference type="EMBL" id="CADCVJ010000205">
    <property type="protein sequence ID" value="CAA9487815.1"/>
    <property type="molecule type" value="Genomic_DNA"/>
</dbReference>
<keyword evidence="1" id="KW-1133">Transmembrane helix</keyword>
<organism evidence="2">
    <name type="scientific">uncultured Solirubrobacteraceae bacterium</name>
    <dbReference type="NCBI Taxonomy" id="1162706"/>
    <lineage>
        <taxon>Bacteria</taxon>
        <taxon>Bacillati</taxon>
        <taxon>Actinomycetota</taxon>
        <taxon>Thermoleophilia</taxon>
        <taxon>Solirubrobacterales</taxon>
        <taxon>Solirubrobacteraceae</taxon>
        <taxon>environmental samples</taxon>
    </lineage>
</organism>
<accession>A0A6J4S2T2</accession>
<keyword evidence="1" id="KW-0472">Membrane</keyword>